<dbReference type="GO" id="GO:0022857">
    <property type="term" value="F:transmembrane transporter activity"/>
    <property type="evidence" value="ECO:0007669"/>
    <property type="project" value="InterPro"/>
</dbReference>
<protein>
    <submittedName>
        <fullName evidence="5">Putative Co/Zn/Cd efflux system membrane fusion protein</fullName>
    </submittedName>
</protein>
<dbReference type="Gene3D" id="2.40.30.170">
    <property type="match status" value="1"/>
</dbReference>
<dbReference type="PANTHER" id="PTHR30097:SF4">
    <property type="entry name" value="SLR6042 PROTEIN"/>
    <property type="match status" value="1"/>
</dbReference>
<feature type="domain" description="CusB-like beta-barrel" evidence="3">
    <location>
        <begin position="277"/>
        <end position="353"/>
    </location>
</feature>
<dbReference type="GO" id="GO:0030313">
    <property type="term" value="C:cell envelope"/>
    <property type="evidence" value="ECO:0007669"/>
    <property type="project" value="TreeGrafter"/>
</dbReference>
<dbReference type="FunFam" id="2.40.30.170:FF:000010">
    <property type="entry name" value="Efflux RND transporter periplasmic adaptor subunit"/>
    <property type="match status" value="1"/>
</dbReference>
<sequence>MISKLLIPSLRPEFYPTFKKLPGLSNWKHVREARGPLMKQELAIARSVYVATLMMTAFLATLFTAGCEKAKSDPAAEAPPAASVEHVNDQNVFQVDKPERFPLVAAIAHEATSTLNVTGAVNPDVSREIPVVSIASGRVVAVHVRLGDYVKKGQLIMEVQSTDISGAFDQYLKAVNDEHLANTQLERAKILYEKGAIAKSQLDIAQAGEDDAKADLVAAEQQLHVLGIDKNHPGETVKVYSPASGFIIQQNVTEASTAGVALAGSPNAFTIADLSHVWIICDVYENDIATVRLGQDVDVRLNAYPNRVLKGTVGDIGAVLDPTIRTGKVRIQVQNPGNLMRIGMFATATLHGKRLETHTAVPASAVLHLHDRDWVYVPDGDGKFRRVGVEGGDMLPGNMQEIKSGLNQGQQVVSNALELQNSAEQ</sequence>
<dbReference type="GO" id="GO:0016020">
    <property type="term" value="C:membrane"/>
    <property type="evidence" value="ECO:0007669"/>
    <property type="project" value="InterPro"/>
</dbReference>
<dbReference type="SUPFAM" id="SSF111369">
    <property type="entry name" value="HlyD-like secretion proteins"/>
    <property type="match status" value="1"/>
</dbReference>
<dbReference type="Gene3D" id="1.10.287.470">
    <property type="entry name" value="Helix hairpin bin"/>
    <property type="match status" value="1"/>
</dbReference>
<evidence type="ECO:0000256" key="2">
    <source>
        <dbReference type="ARBA" id="ARBA00022448"/>
    </source>
</evidence>
<keyword evidence="6" id="KW-1185">Reference proteome</keyword>
<dbReference type="Gene3D" id="2.40.50.100">
    <property type="match status" value="1"/>
</dbReference>
<keyword evidence="2" id="KW-0813">Transport</keyword>
<dbReference type="InterPro" id="IPR058647">
    <property type="entry name" value="BSH_CzcB-like"/>
</dbReference>
<comment type="similarity">
    <text evidence="1">Belongs to the membrane fusion protein (MFP) (TC 8.A.1) family.</text>
</comment>
<accession>A0A2Z5FYL5</accession>
<organism evidence="5 6">
    <name type="scientific">Acidisarcina polymorpha</name>
    <dbReference type="NCBI Taxonomy" id="2211140"/>
    <lineage>
        <taxon>Bacteria</taxon>
        <taxon>Pseudomonadati</taxon>
        <taxon>Acidobacteriota</taxon>
        <taxon>Terriglobia</taxon>
        <taxon>Terriglobales</taxon>
        <taxon>Acidobacteriaceae</taxon>
        <taxon>Acidisarcina</taxon>
    </lineage>
</organism>
<evidence type="ECO:0000259" key="4">
    <source>
        <dbReference type="Pfam" id="PF25973"/>
    </source>
</evidence>
<dbReference type="KEGG" id="abas:ACPOL_2478"/>
<dbReference type="NCBIfam" id="TIGR01730">
    <property type="entry name" value="RND_mfp"/>
    <property type="match status" value="1"/>
</dbReference>
<dbReference type="InterPro" id="IPR058792">
    <property type="entry name" value="Beta-barrel_RND_2"/>
</dbReference>
<dbReference type="InterPro" id="IPR051909">
    <property type="entry name" value="MFP_Cation_Efflux"/>
</dbReference>
<dbReference type="PANTHER" id="PTHR30097">
    <property type="entry name" value="CATION EFFLUX SYSTEM PROTEIN CUSB"/>
    <property type="match status" value="1"/>
</dbReference>
<evidence type="ECO:0000256" key="1">
    <source>
        <dbReference type="ARBA" id="ARBA00009477"/>
    </source>
</evidence>
<dbReference type="Pfam" id="PF25973">
    <property type="entry name" value="BSH_CzcB"/>
    <property type="match status" value="1"/>
</dbReference>
<dbReference type="Gene3D" id="2.40.420.20">
    <property type="match status" value="1"/>
</dbReference>
<reference evidence="5 6" key="1">
    <citation type="journal article" date="2018" name="Front. Microbiol.">
        <title>Hydrolytic Capabilities as a Key to Environmental Success: Chitinolytic and Cellulolytic Acidobacteria From Acidic Sub-arctic Soils and Boreal Peatlands.</title>
        <authorList>
            <person name="Belova S.E."/>
            <person name="Ravin N.V."/>
            <person name="Pankratov T.A."/>
            <person name="Rakitin A.L."/>
            <person name="Ivanova A.A."/>
            <person name="Beletsky A.V."/>
            <person name="Mardanov A.V."/>
            <person name="Sinninghe Damste J.S."/>
            <person name="Dedysh S.N."/>
        </authorList>
    </citation>
    <scope>NUCLEOTIDE SEQUENCE [LARGE SCALE GENOMIC DNA]</scope>
    <source>
        <strain evidence="5 6">SBC82</strain>
    </source>
</reference>
<gene>
    <name evidence="5" type="ORF">ACPOL_2478</name>
</gene>
<dbReference type="InterPro" id="IPR006143">
    <property type="entry name" value="RND_pump_MFP"/>
</dbReference>
<feature type="domain" description="CzcB-like barrel-sandwich hybrid" evidence="4">
    <location>
        <begin position="130"/>
        <end position="273"/>
    </location>
</feature>
<evidence type="ECO:0000313" key="6">
    <source>
        <dbReference type="Proteomes" id="UP000253606"/>
    </source>
</evidence>
<dbReference type="GO" id="GO:0060003">
    <property type="term" value="P:copper ion export"/>
    <property type="evidence" value="ECO:0007669"/>
    <property type="project" value="TreeGrafter"/>
</dbReference>
<dbReference type="Pfam" id="PF25954">
    <property type="entry name" value="Beta-barrel_RND_2"/>
    <property type="match status" value="1"/>
</dbReference>
<dbReference type="Proteomes" id="UP000253606">
    <property type="component" value="Chromosome"/>
</dbReference>
<name>A0A2Z5FYL5_9BACT</name>
<proteinExistence type="inferred from homology"/>
<dbReference type="GO" id="GO:0015679">
    <property type="term" value="P:plasma membrane copper ion transport"/>
    <property type="evidence" value="ECO:0007669"/>
    <property type="project" value="TreeGrafter"/>
</dbReference>
<dbReference type="EMBL" id="CP030840">
    <property type="protein sequence ID" value="AXC11800.1"/>
    <property type="molecule type" value="Genomic_DNA"/>
</dbReference>
<evidence type="ECO:0000259" key="3">
    <source>
        <dbReference type="Pfam" id="PF25954"/>
    </source>
</evidence>
<dbReference type="AlphaFoldDB" id="A0A2Z5FYL5"/>
<evidence type="ECO:0000313" key="5">
    <source>
        <dbReference type="EMBL" id="AXC11800.1"/>
    </source>
</evidence>